<evidence type="ECO:0000256" key="4">
    <source>
        <dbReference type="ARBA" id="ARBA00013346"/>
    </source>
</evidence>
<dbReference type="PROSITE" id="PS01279">
    <property type="entry name" value="PCMT"/>
    <property type="match status" value="1"/>
</dbReference>
<keyword evidence="7 10" id="KW-0808">Transferase</keyword>
<dbReference type="GO" id="GO:0030091">
    <property type="term" value="P:protein repair"/>
    <property type="evidence" value="ECO:0007669"/>
    <property type="project" value="UniProtKB-UniRule"/>
</dbReference>
<evidence type="ECO:0000256" key="8">
    <source>
        <dbReference type="ARBA" id="ARBA00022691"/>
    </source>
</evidence>
<comment type="similarity">
    <text evidence="2">Belongs to the methyltransferase superfamily. L-isoaspartyl/D-aspartyl protein methyltransferase family.</text>
</comment>
<dbReference type="eggNOG" id="COG2518">
    <property type="taxonomic scope" value="Bacteria"/>
</dbReference>
<evidence type="ECO:0000256" key="1">
    <source>
        <dbReference type="ARBA" id="ARBA00004496"/>
    </source>
</evidence>
<keyword evidence="5" id="KW-0963">Cytoplasm</keyword>
<evidence type="ECO:0000256" key="2">
    <source>
        <dbReference type="ARBA" id="ARBA00005369"/>
    </source>
</evidence>
<dbReference type="NCBIfam" id="NF001453">
    <property type="entry name" value="PRK00312.1"/>
    <property type="match status" value="1"/>
</dbReference>
<dbReference type="PANTHER" id="PTHR11579">
    <property type="entry name" value="PROTEIN-L-ISOASPARTATE O-METHYLTRANSFERASE"/>
    <property type="match status" value="1"/>
</dbReference>
<accession>C6XIZ9</accession>
<proteinExistence type="inferred from homology"/>
<dbReference type="InterPro" id="IPR029063">
    <property type="entry name" value="SAM-dependent_MTases_sf"/>
</dbReference>
<comment type="subcellular location">
    <subcellularLocation>
        <location evidence="1">Cytoplasm</location>
    </subcellularLocation>
</comment>
<evidence type="ECO:0000256" key="7">
    <source>
        <dbReference type="ARBA" id="ARBA00022679"/>
    </source>
</evidence>
<dbReference type="EMBL" id="CP001678">
    <property type="protein sequence ID" value="ACT59094.1"/>
    <property type="molecule type" value="Genomic_DNA"/>
</dbReference>
<dbReference type="AlphaFoldDB" id="C6XIZ9"/>
<keyword evidence="11" id="KW-1185">Reference proteome</keyword>
<reference evidence="11" key="1">
    <citation type="journal article" date="2011" name="J. Bacteriol.">
        <title>Genome sequences of eight morphologically diverse alphaproteobacteria.</title>
        <authorList>
            <consortium name="US DOE Joint Genome Institute"/>
            <person name="Brown P.J."/>
            <person name="Kysela D.T."/>
            <person name="Buechlein A."/>
            <person name="Hemmerich C."/>
            <person name="Brun Y.V."/>
        </authorList>
    </citation>
    <scope>NUCLEOTIDE SEQUENCE [LARGE SCALE GENOMIC DNA]</scope>
    <source>
        <strain evidence="11">ATCC 49814 / DSM 5838 / IFAM 1418</strain>
    </source>
</reference>
<dbReference type="PANTHER" id="PTHR11579:SF0">
    <property type="entry name" value="PROTEIN-L-ISOASPARTATE(D-ASPARTATE) O-METHYLTRANSFERASE"/>
    <property type="match status" value="1"/>
</dbReference>
<evidence type="ECO:0000313" key="10">
    <source>
        <dbReference type="EMBL" id="ACT59094.1"/>
    </source>
</evidence>
<dbReference type="CDD" id="cd02440">
    <property type="entry name" value="AdoMet_MTases"/>
    <property type="match status" value="1"/>
</dbReference>
<dbReference type="EC" id="2.1.1.77" evidence="3 9"/>
<evidence type="ECO:0000256" key="9">
    <source>
        <dbReference type="NCBIfam" id="TIGR00080"/>
    </source>
</evidence>
<dbReference type="GO" id="GO:0004719">
    <property type="term" value="F:protein-L-isoaspartate (D-aspartate) O-methyltransferase activity"/>
    <property type="evidence" value="ECO:0007669"/>
    <property type="project" value="UniProtKB-UniRule"/>
</dbReference>
<organism evidence="10 11">
    <name type="scientific">Hirschia baltica (strain ATCC 49814 / DSM 5838 / IFAM 1418)</name>
    <dbReference type="NCBI Taxonomy" id="582402"/>
    <lineage>
        <taxon>Bacteria</taxon>
        <taxon>Pseudomonadati</taxon>
        <taxon>Pseudomonadota</taxon>
        <taxon>Alphaproteobacteria</taxon>
        <taxon>Hyphomonadales</taxon>
        <taxon>Hyphomonadaceae</taxon>
        <taxon>Hirschia</taxon>
    </lineage>
</organism>
<dbReference type="SUPFAM" id="SSF53335">
    <property type="entry name" value="S-adenosyl-L-methionine-dependent methyltransferases"/>
    <property type="match status" value="1"/>
</dbReference>
<evidence type="ECO:0000256" key="5">
    <source>
        <dbReference type="ARBA" id="ARBA00022490"/>
    </source>
</evidence>
<dbReference type="NCBIfam" id="TIGR00080">
    <property type="entry name" value="pimt"/>
    <property type="match status" value="1"/>
</dbReference>
<protein>
    <recommendedName>
        <fullName evidence="4 9">Protein-L-isoaspartate O-methyltransferase</fullName>
        <ecNumber evidence="3 9">2.1.1.77</ecNumber>
    </recommendedName>
</protein>
<dbReference type="GO" id="GO:0032259">
    <property type="term" value="P:methylation"/>
    <property type="evidence" value="ECO:0007669"/>
    <property type="project" value="UniProtKB-KW"/>
</dbReference>
<sequence length="215" mass="23758">MSVVDPFRAARLVLLLRQAGVRDNRVMSAIEKTPRAVFVPPEYRDMAYDNLKVPIACGQELSLPVVVGQMLQALNVQPDHDVLEVGTGVGYQAAILSLLAKRVYTVERFRTLHEKAAETLLSLELDNIRLFHGDGMEGLQERAPFDRIILTGAISRPPYTLAQQLKSEGILVAPVEKDGSQQINVYKRVGNQVEKLTTLGASKFLPLIIGTAREL</sequence>
<dbReference type="STRING" id="582402.Hbal_1403"/>
<evidence type="ECO:0000256" key="6">
    <source>
        <dbReference type="ARBA" id="ARBA00022603"/>
    </source>
</evidence>
<gene>
    <name evidence="10" type="ordered locus">Hbal_1403</name>
</gene>
<dbReference type="GO" id="GO:0005737">
    <property type="term" value="C:cytoplasm"/>
    <property type="evidence" value="ECO:0007669"/>
    <property type="project" value="UniProtKB-SubCell"/>
</dbReference>
<name>C6XIZ9_HIRBI</name>
<keyword evidence="6 10" id="KW-0489">Methyltransferase</keyword>
<keyword evidence="8" id="KW-0949">S-adenosyl-L-methionine</keyword>
<dbReference type="Gene3D" id="3.40.50.150">
    <property type="entry name" value="Vaccinia Virus protein VP39"/>
    <property type="match status" value="1"/>
</dbReference>
<dbReference type="Proteomes" id="UP000002745">
    <property type="component" value="Chromosome"/>
</dbReference>
<dbReference type="Pfam" id="PF01135">
    <property type="entry name" value="PCMT"/>
    <property type="match status" value="1"/>
</dbReference>
<dbReference type="KEGG" id="hba:Hbal_1403"/>
<evidence type="ECO:0000256" key="3">
    <source>
        <dbReference type="ARBA" id="ARBA00011890"/>
    </source>
</evidence>
<dbReference type="InterPro" id="IPR000682">
    <property type="entry name" value="PCMT"/>
</dbReference>
<evidence type="ECO:0000313" key="11">
    <source>
        <dbReference type="Proteomes" id="UP000002745"/>
    </source>
</evidence>
<dbReference type="HOGENOM" id="CLU_055432_2_0_5"/>